<evidence type="ECO:0000259" key="9">
    <source>
        <dbReference type="Pfam" id="PF03372"/>
    </source>
</evidence>
<keyword evidence="3" id="KW-0378">Hydrolase</keyword>
<feature type="binding site" evidence="6">
    <location>
        <position position="253"/>
    </location>
    <ligand>
        <name>Mg(2+)</name>
        <dbReference type="ChEBI" id="CHEBI:18420"/>
        <label>1</label>
    </ligand>
</feature>
<evidence type="ECO:0000313" key="11">
    <source>
        <dbReference type="Proteomes" id="UP000193411"/>
    </source>
</evidence>
<organism evidence="10 11">
    <name type="scientific">Catenaria anguillulae PL171</name>
    <dbReference type="NCBI Taxonomy" id="765915"/>
    <lineage>
        <taxon>Eukaryota</taxon>
        <taxon>Fungi</taxon>
        <taxon>Fungi incertae sedis</taxon>
        <taxon>Blastocladiomycota</taxon>
        <taxon>Blastocladiomycetes</taxon>
        <taxon>Blastocladiales</taxon>
        <taxon>Catenariaceae</taxon>
        <taxon>Catenaria</taxon>
    </lineage>
</organism>
<dbReference type="OrthoDB" id="391817at2759"/>
<evidence type="ECO:0000256" key="1">
    <source>
        <dbReference type="ARBA" id="ARBA00007092"/>
    </source>
</evidence>
<dbReference type="Proteomes" id="UP000193411">
    <property type="component" value="Unassembled WGS sequence"/>
</dbReference>
<sequence length="487" mass="53885">MEYYTCHGHPLLYKAIDPGQFIYLTHLHAAMSLPPSPSANTRSRFQDPAPMEKGVSDDCGSLASTSETKPTISILNWNVNGIKTVFGPTPKPSSKAWQASSDGSNFITAGGPDLVPIPHFLSLHSTTLLCLQETKLSDLKLTTSAGGTCPPDLIHVPGYDSYFALSEEKKGYSGTAIFVPEGATVSAKTGKETLNDIEGRCVEVDLDEFVLINLYCPNGGRDLDYKFRFYERLVERVTQLVVEDKRELVMCGDFNIAHQACDIWNPDVRPPNLLISFVPSSNSSLDCSPVLQKNKTQLAFLPVNVRSSTLLLLRPLTRRYLPPPAPKQPHGLYFLGHANGQARDQPRMAHRLLLDHAWALPKVKRADILTSVQGSDHCPIVLELEGIELRTGLATCKEAANKRYPKPRSITSFFAPKGKAPRQMSRSRRSGIAVHWMMMQGTASWTKMQPQPCAGKHKAGSGIRERISGKRWLNILLQFPSIHPPNR</sequence>
<feature type="active site" description="Proton donor/acceptor" evidence="5">
    <location>
        <position position="253"/>
    </location>
</feature>
<accession>A0A1Y2HGR9</accession>
<keyword evidence="4 6" id="KW-0460">Magnesium</keyword>
<evidence type="ECO:0000256" key="7">
    <source>
        <dbReference type="PIRSR" id="PIRSR604808-3"/>
    </source>
</evidence>
<protein>
    <submittedName>
        <fullName evidence="10">Endonuclease/exonuclease/phosphatase</fullName>
    </submittedName>
</protein>
<comment type="similarity">
    <text evidence="1">Belongs to the DNA repair enzymes AP/ExoA family.</text>
</comment>
<feature type="domain" description="Endonuclease/exonuclease/phosphatase" evidence="9">
    <location>
        <begin position="76"/>
        <end position="272"/>
    </location>
</feature>
<keyword evidence="11" id="KW-1185">Reference proteome</keyword>
<gene>
    <name evidence="10" type="ORF">BCR44DRAFT_1212210</name>
</gene>
<dbReference type="GO" id="GO:0008081">
    <property type="term" value="F:phosphoric diester hydrolase activity"/>
    <property type="evidence" value="ECO:0007669"/>
    <property type="project" value="TreeGrafter"/>
</dbReference>
<dbReference type="GO" id="GO:0003906">
    <property type="term" value="F:DNA-(apurinic or apyrimidinic site) endonuclease activity"/>
    <property type="evidence" value="ECO:0007669"/>
    <property type="project" value="TreeGrafter"/>
</dbReference>
<feature type="binding site" evidence="6">
    <location>
        <position position="376"/>
    </location>
    <ligand>
        <name>Mg(2+)</name>
        <dbReference type="ChEBI" id="CHEBI:18420"/>
        <label>1</label>
    </ligand>
</feature>
<evidence type="ECO:0000256" key="3">
    <source>
        <dbReference type="ARBA" id="ARBA00022801"/>
    </source>
</evidence>
<evidence type="ECO:0000313" key="10">
    <source>
        <dbReference type="EMBL" id="ORZ33071.1"/>
    </source>
</evidence>
<dbReference type="AlphaFoldDB" id="A0A1Y2HGR9"/>
<dbReference type="PROSITE" id="PS51435">
    <property type="entry name" value="AP_NUCLEASE_F1_4"/>
    <property type="match status" value="1"/>
</dbReference>
<evidence type="ECO:0000256" key="2">
    <source>
        <dbReference type="ARBA" id="ARBA00022723"/>
    </source>
</evidence>
<dbReference type="Pfam" id="PF03372">
    <property type="entry name" value="Exo_endo_phos"/>
    <property type="match status" value="1"/>
</dbReference>
<name>A0A1Y2HGR9_9FUNG</name>
<dbReference type="GO" id="GO:0006284">
    <property type="term" value="P:base-excision repair"/>
    <property type="evidence" value="ECO:0007669"/>
    <property type="project" value="TreeGrafter"/>
</dbReference>
<reference evidence="10 11" key="1">
    <citation type="submission" date="2016-07" db="EMBL/GenBank/DDBJ databases">
        <title>Pervasive Adenine N6-methylation of Active Genes in Fungi.</title>
        <authorList>
            <consortium name="DOE Joint Genome Institute"/>
            <person name="Mondo S.J."/>
            <person name="Dannebaum R.O."/>
            <person name="Kuo R.C."/>
            <person name="Labutti K."/>
            <person name="Haridas S."/>
            <person name="Kuo A."/>
            <person name="Salamov A."/>
            <person name="Ahrendt S.R."/>
            <person name="Lipzen A."/>
            <person name="Sullivan W."/>
            <person name="Andreopoulos W.B."/>
            <person name="Clum A."/>
            <person name="Lindquist E."/>
            <person name="Daum C."/>
            <person name="Ramamoorthy G.K."/>
            <person name="Gryganskyi A."/>
            <person name="Culley D."/>
            <person name="Magnuson J.K."/>
            <person name="James T.Y."/>
            <person name="O'Malley M.A."/>
            <person name="Stajich J.E."/>
            <person name="Spatafora J.W."/>
            <person name="Visel A."/>
            <person name="Grigoriev I.V."/>
        </authorList>
    </citation>
    <scope>NUCLEOTIDE SEQUENCE [LARGE SCALE GENOMIC DNA]</scope>
    <source>
        <strain evidence="10 11">PL171</strain>
    </source>
</reference>
<dbReference type="GO" id="GO:0046872">
    <property type="term" value="F:metal ion binding"/>
    <property type="evidence" value="ECO:0007669"/>
    <property type="project" value="UniProtKB-KW"/>
</dbReference>
<comment type="caution">
    <text evidence="10">The sequence shown here is derived from an EMBL/GenBank/DDBJ whole genome shotgun (WGS) entry which is preliminary data.</text>
</comment>
<dbReference type="EMBL" id="MCFL01000039">
    <property type="protein sequence ID" value="ORZ33071.1"/>
    <property type="molecule type" value="Genomic_DNA"/>
</dbReference>
<dbReference type="Gene3D" id="3.60.10.10">
    <property type="entry name" value="Endonuclease/exonuclease/phosphatase"/>
    <property type="match status" value="1"/>
</dbReference>
<feature type="site" description="Transition state stabilizer" evidence="7">
    <location>
        <position position="255"/>
    </location>
</feature>
<feature type="active site" description="Proton acceptor" evidence="5">
    <location>
        <position position="377"/>
    </location>
</feature>
<evidence type="ECO:0000256" key="6">
    <source>
        <dbReference type="PIRSR" id="PIRSR604808-2"/>
    </source>
</evidence>
<dbReference type="GO" id="GO:0005634">
    <property type="term" value="C:nucleus"/>
    <property type="evidence" value="ECO:0007669"/>
    <property type="project" value="TreeGrafter"/>
</dbReference>
<feature type="active site" evidence="5">
    <location>
        <position position="215"/>
    </location>
</feature>
<feature type="binding site" evidence="6">
    <location>
        <position position="255"/>
    </location>
    <ligand>
        <name>Mg(2+)</name>
        <dbReference type="ChEBI" id="CHEBI:18420"/>
        <label>1</label>
    </ligand>
</feature>
<keyword evidence="10" id="KW-0255">Endonuclease</keyword>
<evidence type="ECO:0000256" key="4">
    <source>
        <dbReference type="ARBA" id="ARBA00022842"/>
    </source>
</evidence>
<proteinExistence type="inferred from homology"/>
<keyword evidence="10" id="KW-0540">Nuclease</keyword>
<dbReference type="InterPro" id="IPR036691">
    <property type="entry name" value="Endo/exonu/phosph_ase_sf"/>
</dbReference>
<keyword evidence="10" id="KW-0269">Exonuclease</keyword>
<comment type="cofactor">
    <cofactor evidence="6">
        <name>Mg(2+)</name>
        <dbReference type="ChEBI" id="CHEBI:18420"/>
    </cofactor>
    <cofactor evidence="6">
        <name>Mn(2+)</name>
        <dbReference type="ChEBI" id="CHEBI:29035"/>
    </cofactor>
    <text evidence="6">Probably binds two magnesium or manganese ions per subunit.</text>
</comment>
<dbReference type="PANTHER" id="PTHR22748">
    <property type="entry name" value="AP ENDONUCLEASE"/>
    <property type="match status" value="1"/>
</dbReference>
<dbReference type="InterPro" id="IPR005135">
    <property type="entry name" value="Endo/exonuclease/phosphatase"/>
</dbReference>
<evidence type="ECO:0000256" key="8">
    <source>
        <dbReference type="SAM" id="MobiDB-lite"/>
    </source>
</evidence>
<feature type="region of interest" description="Disordered" evidence="8">
    <location>
        <begin position="35"/>
        <end position="62"/>
    </location>
</feature>
<dbReference type="SUPFAM" id="SSF56219">
    <property type="entry name" value="DNase I-like"/>
    <property type="match status" value="1"/>
</dbReference>
<feature type="binding site" evidence="6">
    <location>
        <position position="133"/>
    </location>
    <ligand>
        <name>Mg(2+)</name>
        <dbReference type="ChEBI" id="CHEBI:18420"/>
        <label>1</label>
    </ligand>
</feature>
<feature type="binding site" evidence="6">
    <location>
        <position position="78"/>
    </location>
    <ligand>
        <name>Mg(2+)</name>
        <dbReference type="ChEBI" id="CHEBI:18420"/>
        <label>1</label>
    </ligand>
</feature>
<dbReference type="InterPro" id="IPR004808">
    <property type="entry name" value="AP_endonuc_1"/>
</dbReference>
<keyword evidence="6" id="KW-0464">Manganese</keyword>
<keyword evidence="2 6" id="KW-0479">Metal-binding</keyword>
<evidence type="ECO:0000256" key="5">
    <source>
        <dbReference type="PIRSR" id="PIRSR604808-1"/>
    </source>
</evidence>
<dbReference type="STRING" id="765915.A0A1Y2HGR9"/>
<feature type="binding site" evidence="6">
    <location>
        <position position="377"/>
    </location>
    <ligand>
        <name>Mg(2+)</name>
        <dbReference type="ChEBI" id="CHEBI:18420"/>
        <label>1</label>
    </ligand>
</feature>
<dbReference type="PANTHER" id="PTHR22748:SF4">
    <property type="entry name" value="DNA-(APURINIC OR APYRIMIDINIC SITE) ENDONUCLEASE 2"/>
    <property type="match status" value="1"/>
</dbReference>
<feature type="site" description="Interaction with DNA substrate" evidence="7">
    <location>
        <position position="377"/>
    </location>
</feature>
<dbReference type="GO" id="GO:0008311">
    <property type="term" value="F:double-stranded DNA 3'-5' DNA exonuclease activity"/>
    <property type="evidence" value="ECO:0007669"/>
    <property type="project" value="TreeGrafter"/>
</dbReference>